<evidence type="ECO:0000259" key="6">
    <source>
        <dbReference type="Pfam" id="PF00080"/>
    </source>
</evidence>
<dbReference type="GO" id="GO:0004784">
    <property type="term" value="F:superoxide dismutase activity"/>
    <property type="evidence" value="ECO:0007669"/>
    <property type="project" value="UniProtKB-EC"/>
</dbReference>
<dbReference type="InterPro" id="IPR001424">
    <property type="entry name" value="SOD_Cu_Zn_dom"/>
</dbReference>
<evidence type="ECO:0000256" key="1">
    <source>
        <dbReference type="ARBA" id="ARBA00010457"/>
    </source>
</evidence>
<accession>A0A429XZ43</accession>
<dbReference type="CDD" id="cd00305">
    <property type="entry name" value="Cu-Zn_Superoxide_Dismutase"/>
    <property type="match status" value="1"/>
</dbReference>
<dbReference type="PROSITE" id="PS51257">
    <property type="entry name" value="PROKAR_LIPOPROTEIN"/>
    <property type="match status" value="1"/>
</dbReference>
<evidence type="ECO:0000313" key="7">
    <source>
        <dbReference type="EMBL" id="RST74069.1"/>
    </source>
</evidence>
<reference evidence="7" key="1">
    <citation type="submission" date="2018-12" db="EMBL/GenBank/DDBJ databases">
        <authorList>
            <person name="Sun L."/>
            <person name="Chen Z."/>
        </authorList>
    </citation>
    <scope>NUCLEOTIDE SEQUENCE [LARGE SCALE GENOMIC DNA]</scope>
    <source>
        <strain evidence="7">3-2-2</strain>
    </source>
</reference>
<keyword evidence="3" id="KW-0560">Oxidoreductase</keyword>
<organism evidence="7 8">
    <name type="scientific">Siminovitchia acidinfaciens</name>
    <dbReference type="NCBI Taxonomy" id="2321395"/>
    <lineage>
        <taxon>Bacteria</taxon>
        <taxon>Bacillati</taxon>
        <taxon>Bacillota</taxon>
        <taxon>Bacilli</taxon>
        <taxon>Bacillales</taxon>
        <taxon>Bacillaceae</taxon>
        <taxon>Siminovitchia</taxon>
    </lineage>
</organism>
<evidence type="ECO:0000313" key="8">
    <source>
        <dbReference type="Proteomes" id="UP000287156"/>
    </source>
</evidence>
<keyword evidence="3" id="KW-0479">Metal-binding</keyword>
<dbReference type="Pfam" id="PF00080">
    <property type="entry name" value="Sod_Cu"/>
    <property type="match status" value="1"/>
</dbReference>
<feature type="domain" description="Superoxide dismutase copper/zinc binding" evidence="6">
    <location>
        <begin position="61"/>
        <end position="201"/>
    </location>
</feature>
<dbReference type="GO" id="GO:0005507">
    <property type="term" value="F:copper ion binding"/>
    <property type="evidence" value="ECO:0007669"/>
    <property type="project" value="InterPro"/>
</dbReference>
<feature type="chain" id="PRO_5019371677" description="Superoxide dismutase [Cu-Zn]" evidence="5">
    <location>
        <begin position="24"/>
        <end position="204"/>
    </location>
</feature>
<comment type="caution">
    <text evidence="7">The sequence shown here is derived from an EMBL/GenBank/DDBJ whole genome shotgun (WGS) entry which is preliminary data.</text>
</comment>
<comment type="cofactor">
    <cofactor evidence="3">
        <name>Zn(2+)</name>
        <dbReference type="ChEBI" id="CHEBI:29105"/>
    </cofactor>
    <text evidence="3">Binds 1 zinc ion per subunit.</text>
</comment>
<dbReference type="EC" id="1.15.1.1" evidence="3"/>
<comment type="cofactor">
    <cofactor evidence="3">
        <name>Cu cation</name>
        <dbReference type="ChEBI" id="CHEBI:23378"/>
    </cofactor>
    <text evidence="3">Binds 1 copper ion per subunit.</text>
</comment>
<comment type="similarity">
    <text evidence="1 3">Belongs to the Cu-Zn superoxide dismutase family.</text>
</comment>
<dbReference type="OrthoDB" id="9792957at2"/>
<feature type="signal peptide" evidence="5">
    <location>
        <begin position="1"/>
        <end position="23"/>
    </location>
</feature>
<dbReference type="InterPro" id="IPR024134">
    <property type="entry name" value="SOD_Cu/Zn_/chaperone"/>
</dbReference>
<comment type="function">
    <text evidence="2">Destroys radicals which are normally produced within the cells and which are toxic to biological systems. May play a role in favoring mycobacterial survival in phagocytes.</text>
</comment>
<evidence type="ECO:0000256" key="2">
    <source>
        <dbReference type="ARBA" id="ARBA00024900"/>
    </source>
</evidence>
<dbReference type="PROSITE" id="PS00332">
    <property type="entry name" value="SOD_CU_ZN_2"/>
    <property type="match status" value="1"/>
</dbReference>
<dbReference type="EMBL" id="QYTV02000004">
    <property type="protein sequence ID" value="RST74069.1"/>
    <property type="molecule type" value="Genomic_DNA"/>
</dbReference>
<dbReference type="Proteomes" id="UP000287156">
    <property type="component" value="Unassembled WGS sequence"/>
</dbReference>
<proteinExistence type="inferred from homology"/>
<feature type="region of interest" description="Disordered" evidence="4">
    <location>
        <begin position="175"/>
        <end position="204"/>
    </location>
</feature>
<evidence type="ECO:0000256" key="3">
    <source>
        <dbReference type="RuleBase" id="RU000393"/>
    </source>
</evidence>
<keyword evidence="8" id="KW-1185">Reference proteome</keyword>
<keyword evidence="3" id="KW-0862">Zinc</keyword>
<dbReference type="InterPro" id="IPR018152">
    <property type="entry name" value="SOD_Cu/Zn_BS"/>
</dbReference>
<name>A0A429XZ43_9BACI</name>
<evidence type="ECO:0000256" key="5">
    <source>
        <dbReference type="SAM" id="SignalP"/>
    </source>
</evidence>
<dbReference type="InterPro" id="IPR036423">
    <property type="entry name" value="SOD-like_Cu/Zn_dom_sf"/>
</dbReference>
<dbReference type="SUPFAM" id="SSF49329">
    <property type="entry name" value="Cu,Zn superoxide dismutase-like"/>
    <property type="match status" value="1"/>
</dbReference>
<dbReference type="AlphaFoldDB" id="A0A429XZ43"/>
<protein>
    <recommendedName>
        <fullName evidence="3">Superoxide dismutase [Cu-Zn]</fullName>
        <ecNumber evidence="3">1.15.1.1</ecNumber>
    </recommendedName>
</protein>
<gene>
    <name evidence="7" type="ORF">D4T97_010315</name>
</gene>
<keyword evidence="3" id="KW-0186">Copper</keyword>
<dbReference type="Gene3D" id="2.60.40.200">
    <property type="entry name" value="Superoxide dismutase, copper/zinc binding domain"/>
    <property type="match status" value="1"/>
</dbReference>
<sequence>MMSTRYFTLILLLGILLAGCAGAGNQEANKEETSEKASNAETDAKPQAETILKDTEDNNIGTVSFFENGDQIQIEADIKGLTPGHHGFHLHENGVCEADAPDGPFTTAGGHFNPDGKDHPDHAGDLPSLYVNEDGQAKYSASFDRVTMKQMTEGPLAVVIHAGPDNFGNIPERYESEGKTGPDKETVKAGDAGDRQACGVITTN</sequence>
<keyword evidence="5" id="KW-0732">Signal</keyword>
<feature type="compositionally biased region" description="Basic and acidic residues" evidence="4">
    <location>
        <begin position="175"/>
        <end position="194"/>
    </location>
</feature>
<comment type="catalytic activity">
    <reaction evidence="3">
        <text>2 superoxide + 2 H(+) = H2O2 + O2</text>
        <dbReference type="Rhea" id="RHEA:20696"/>
        <dbReference type="ChEBI" id="CHEBI:15378"/>
        <dbReference type="ChEBI" id="CHEBI:15379"/>
        <dbReference type="ChEBI" id="CHEBI:16240"/>
        <dbReference type="ChEBI" id="CHEBI:18421"/>
        <dbReference type="EC" id="1.15.1.1"/>
    </reaction>
</comment>
<evidence type="ECO:0000256" key="4">
    <source>
        <dbReference type="SAM" id="MobiDB-lite"/>
    </source>
</evidence>
<dbReference type="PANTHER" id="PTHR10003">
    <property type="entry name" value="SUPEROXIDE DISMUTASE CU-ZN -RELATED"/>
    <property type="match status" value="1"/>
</dbReference>